<organism evidence="1 2">
    <name type="scientific">Rotaria magnacalcarata</name>
    <dbReference type="NCBI Taxonomy" id="392030"/>
    <lineage>
        <taxon>Eukaryota</taxon>
        <taxon>Metazoa</taxon>
        <taxon>Spiralia</taxon>
        <taxon>Gnathifera</taxon>
        <taxon>Rotifera</taxon>
        <taxon>Eurotatoria</taxon>
        <taxon>Bdelloidea</taxon>
        <taxon>Philodinida</taxon>
        <taxon>Philodinidae</taxon>
        <taxon>Rotaria</taxon>
    </lineage>
</organism>
<sequence length="58" mass="6624">MDDIICLIRWMGVTQRRLVISMIPVPVLSGPTSGETIEKEIIEWTRQARRWTIGAAEV</sequence>
<proteinExistence type="predicted"/>
<name>A0A8S2VEJ4_9BILA</name>
<accession>A0A8S2VEJ4</accession>
<gene>
    <name evidence="1" type="ORF">SMN809_LOCUS30053</name>
</gene>
<dbReference type="PANTHER" id="PTHR36851">
    <property type="entry name" value="UNNAMED PRODUCT"/>
    <property type="match status" value="1"/>
</dbReference>
<comment type="caution">
    <text evidence="1">The sequence shown here is derived from an EMBL/GenBank/DDBJ whole genome shotgun (WGS) entry which is preliminary data.</text>
</comment>
<dbReference type="Proteomes" id="UP000676336">
    <property type="component" value="Unassembled WGS sequence"/>
</dbReference>
<dbReference type="PANTHER" id="PTHR36851:SF1">
    <property type="entry name" value="GLYCO_TRANS_2-LIKE DOMAIN-CONTAINING PROTEIN"/>
    <property type="match status" value="1"/>
</dbReference>
<dbReference type="EMBL" id="CAJOBI010055478">
    <property type="protein sequence ID" value="CAF4392062.1"/>
    <property type="molecule type" value="Genomic_DNA"/>
</dbReference>
<evidence type="ECO:0000313" key="1">
    <source>
        <dbReference type="EMBL" id="CAF4392062.1"/>
    </source>
</evidence>
<feature type="non-terminal residue" evidence="1">
    <location>
        <position position="58"/>
    </location>
</feature>
<protein>
    <submittedName>
        <fullName evidence="1">Uncharacterized protein</fullName>
    </submittedName>
</protein>
<evidence type="ECO:0000313" key="2">
    <source>
        <dbReference type="Proteomes" id="UP000676336"/>
    </source>
</evidence>
<dbReference type="AlphaFoldDB" id="A0A8S2VEJ4"/>
<reference evidence="1" key="1">
    <citation type="submission" date="2021-02" db="EMBL/GenBank/DDBJ databases">
        <authorList>
            <person name="Nowell W R."/>
        </authorList>
    </citation>
    <scope>NUCLEOTIDE SEQUENCE</scope>
</reference>